<dbReference type="Proteomes" id="UP001058974">
    <property type="component" value="Chromosome 4"/>
</dbReference>
<dbReference type="PANTHER" id="PTHR10492:SF101">
    <property type="entry name" value="ATP-DEPENDENT DNA HELICASE"/>
    <property type="match status" value="1"/>
</dbReference>
<dbReference type="Gramene" id="Psat04G0153600-T1">
    <property type="protein sequence ID" value="KAI5416511.1"/>
    <property type="gene ID" value="KIW84_041536"/>
</dbReference>
<name>A0A9D5AR98_PEA</name>
<evidence type="ECO:0000256" key="1">
    <source>
        <dbReference type="RuleBase" id="RU363044"/>
    </source>
</evidence>
<evidence type="ECO:0000313" key="3">
    <source>
        <dbReference type="EMBL" id="KAI5416511.1"/>
    </source>
</evidence>
<protein>
    <recommendedName>
        <fullName evidence="1">ATP-dependent DNA helicase</fullName>
        <ecNumber evidence="1">5.6.2.3</ecNumber>
    </recommendedName>
</protein>
<proteinExistence type="inferred from homology"/>
<keyword evidence="1" id="KW-0347">Helicase</keyword>
<dbReference type="AlphaFoldDB" id="A0A9D5AR98"/>
<dbReference type="GO" id="GO:0043139">
    <property type="term" value="F:5'-3' DNA helicase activity"/>
    <property type="evidence" value="ECO:0007669"/>
    <property type="project" value="UniProtKB-EC"/>
</dbReference>
<keyword evidence="1" id="KW-0067">ATP-binding</keyword>
<keyword evidence="4" id="KW-1185">Reference proteome</keyword>
<feature type="domain" description="DNA helicase Pif1-like DEAD-box helicase" evidence="2">
    <location>
        <begin position="356"/>
        <end position="452"/>
    </location>
</feature>
<comment type="caution">
    <text evidence="3">The sequence shown here is derived from an EMBL/GenBank/DDBJ whole genome shotgun (WGS) entry which is preliminary data.</text>
</comment>
<dbReference type="GO" id="GO:0006281">
    <property type="term" value="P:DNA repair"/>
    <property type="evidence" value="ECO:0007669"/>
    <property type="project" value="UniProtKB-KW"/>
</dbReference>
<dbReference type="Gene3D" id="3.40.50.300">
    <property type="entry name" value="P-loop containing nucleotide triphosphate hydrolases"/>
    <property type="match status" value="1"/>
</dbReference>
<gene>
    <name evidence="3" type="ORF">KIW84_041536</name>
</gene>
<dbReference type="InterPro" id="IPR027417">
    <property type="entry name" value="P-loop_NTPase"/>
</dbReference>
<sequence>MKDKHCKKRYPKQFLDETRQGTNSYPEYRRRFDESISLGRYRSVDNRWVVPYNPWLLLKYDCHINVEICSSIKSIKYLYKYVYKGPDRVAMEVHKGSYMDEVQQYVDARWICSPDALWKIFRFTLYRLYPSVERLQIHLPNRHQVRFYDHQRIEDVLNNERNSKTMLTQFFALNLRDPQARNYLYREILEHYCLNKRDMECPTSWEYLLTNNGMTFNTFKKSVEDRGFLETDHSIHDCLVEATSLRMPYALQRDYQTTNNVVELNLTDMLLKDLNELLNLHGKKIEDYDLPSLPPNTIDRDAIPSIIQEELTVDIPNENIEYVTKLNNDQMIAFKPIMNVIVEKHNGVFFVDGLGGTAATLLSGGRTAHSRFKMPIDIQPSSICGIQKQKDLSNLVRVVAAIIWDKEPMTNKNCLEALDRSLQDICSNNASFGGKVLIMGEDFCQVLLVVRKDDMVMLPSHIAIPWEGEHSIQVFIQHIFPNLEFHGWDAPYMVQRAILTPTNDDVQKLNDMIIDQFPGEEHSLLSFDEVE</sequence>
<keyword evidence="1" id="KW-0378">Hydrolase</keyword>
<organism evidence="3 4">
    <name type="scientific">Pisum sativum</name>
    <name type="common">Garden pea</name>
    <name type="synonym">Lathyrus oleraceus</name>
    <dbReference type="NCBI Taxonomy" id="3888"/>
    <lineage>
        <taxon>Eukaryota</taxon>
        <taxon>Viridiplantae</taxon>
        <taxon>Streptophyta</taxon>
        <taxon>Embryophyta</taxon>
        <taxon>Tracheophyta</taxon>
        <taxon>Spermatophyta</taxon>
        <taxon>Magnoliopsida</taxon>
        <taxon>eudicotyledons</taxon>
        <taxon>Gunneridae</taxon>
        <taxon>Pentapetalae</taxon>
        <taxon>rosids</taxon>
        <taxon>fabids</taxon>
        <taxon>Fabales</taxon>
        <taxon>Fabaceae</taxon>
        <taxon>Papilionoideae</taxon>
        <taxon>50 kb inversion clade</taxon>
        <taxon>NPAAA clade</taxon>
        <taxon>Hologalegina</taxon>
        <taxon>IRL clade</taxon>
        <taxon>Fabeae</taxon>
        <taxon>Lathyrus</taxon>
    </lineage>
</organism>
<dbReference type="EMBL" id="JAMSHJ010000004">
    <property type="protein sequence ID" value="KAI5416511.1"/>
    <property type="molecule type" value="Genomic_DNA"/>
</dbReference>
<keyword evidence="1" id="KW-0234">DNA repair</keyword>
<comment type="catalytic activity">
    <reaction evidence="1">
        <text>ATP + H2O = ADP + phosphate + H(+)</text>
        <dbReference type="Rhea" id="RHEA:13065"/>
        <dbReference type="ChEBI" id="CHEBI:15377"/>
        <dbReference type="ChEBI" id="CHEBI:15378"/>
        <dbReference type="ChEBI" id="CHEBI:30616"/>
        <dbReference type="ChEBI" id="CHEBI:43474"/>
        <dbReference type="ChEBI" id="CHEBI:456216"/>
        <dbReference type="EC" id="5.6.2.3"/>
    </reaction>
</comment>
<keyword evidence="1" id="KW-0547">Nucleotide-binding</keyword>
<evidence type="ECO:0000259" key="2">
    <source>
        <dbReference type="Pfam" id="PF05970"/>
    </source>
</evidence>
<evidence type="ECO:0000313" key="4">
    <source>
        <dbReference type="Proteomes" id="UP001058974"/>
    </source>
</evidence>
<reference evidence="3 4" key="1">
    <citation type="journal article" date="2022" name="Nat. Genet.">
        <title>Improved pea reference genome and pan-genome highlight genomic features and evolutionary characteristics.</title>
        <authorList>
            <person name="Yang T."/>
            <person name="Liu R."/>
            <person name="Luo Y."/>
            <person name="Hu S."/>
            <person name="Wang D."/>
            <person name="Wang C."/>
            <person name="Pandey M.K."/>
            <person name="Ge S."/>
            <person name="Xu Q."/>
            <person name="Li N."/>
            <person name="Li G."/>
            <person name="Huang Y."/>
            <person name="Saxena R.K."/>
            <person name="Ji Y."/>
            <person name="Li M."/>
            <person name="Yan X."/>
            <person name="He Y."/>
            <person name="Liu Y."/>
            <person name="Wang X."/>
            <person name="Xiang C."/>
            <person name="Varshney R.K."/>
            <person name="Ding H."/>
            <person name="Gao S."/>
            <person name="Zong X."/>
        </authorList>
    </citation>
    <scope>NUCLEOTIDE SEQUENCE [LARGE SCALE GENOMIC DNA]</scope>
    <source>
        <strain evidence="3 4">cv. Zhongwan 6</strain>
    </source>
</reference>
<dbReference type="GO" id="GO:0005524">
    <property type="term" value="F:ATP binding"/>
    <property type="evidence" value="ECO:0007669"/>
    <property type="project" value="UniProtKB-KW"/>
</dbReference>
<keyword evidence="1" id="KW-0233">DNA recombination</keyword>
<dbReference type="EC" id="5.6.2.3" evidence="1"/>
<accession>A0A9D5AR98</accession>
<dbReference type="PANTHER" id="PTHR10492">
    <property type="match status" value="1"/>
</dbReference>
<dbReference type="GO" id="GO:0006310">
    <property type="term" value="P:DNA recombination"/>
    <property type="evidence" value="ECO:0007669"/>
    <property type="project" value="UniProtKB-KW"/>
</dbReference>
<dbReference type="GO" id="GO:0000723">
    <property type="term" value="P:telomere maintenance"/>
    <property type="evidence" value="ECO:0007669"/>
    <property type="project" value="InterPro"/>
</dbReference>
<comment type="similarity">
    <text evidence="1">Belongs to the helicase family.</text>
</comment>
<dbReference type="Pfam" id="PF05970">
    <property type="entry name" value="PIF1"/>
    <property type="match status" value="1"/>
</dbReference>
<dbReference type="GO" id="GO:0016787">
    <property type="term" value="F:hydrolase activity"/>
    <property type="evidence" value="ECO:0007669"/>
    <property type="project" value="UniProtKB-KW"/>
</dbReference>
<dbReference type="InterPro" id="IPR010285">
    <property type="entry name" value="DNA_helicase_pif1-like_DEAD"/>
</dbReference>
<comment type="cofactor">
    <cofactor evidence="1">
        <name>Mg(2+)</name>
        <dbReference type="ChEBI" id="CHEBI:18420"/>
    </cofactor>
</comment>
<keyword evidence="1" id="KW-0227">DNA damage</keyword>